<evidence type="ECO:0000256" key="11">
    <source>
        <dbReference type="ARBA" id="ARBA00023136"/>
    </source>
</evidence>
<keyword evidence="6 12" id="KW-0479">Metal-binding</keyword>
<evidence type="ECO:0000256" key="8">
    <source>
        <dbReference type="ARBA" id="ARBA00023002"/>
    </source>
</evidence>
<dbReference type="InterPro" id="IPR001128">
    <property type="entry name" value="Cyt_P450"/>
</dbReference>
<dbReference type="InterPro" id="IPR036396">
    <property type="entry name" value="Cyt_P450_sf"/>
</dbReference>
<keyword evidence="11" id="KW-0472">Membrane</keyword>
<dbReference type="InterPro" id="IPR050665">
    <property type="entry name" value="Cytochrome_P450_Monooxygen"/>
</dbReference>
<evidence type="ECO:0000313" key="14">
    <source>
        <dbReference type="EMBL" id="KAE8714548.1"/>
    </source>
</evidence>
<evidence type="ECO:0000256" key="3">
    <source>
        <dbReference type="ARBA" id="ARBA00010617"/>
    </source>
</evidence>
<keyword evidence="7" id="KW-1133">Transmembrane helix</keyword>
<name>A0A6A3BGJ9_HIBSY</name>
<dbReference type="GO" id="GO:0005506">
    <property type="term" value="F:iron ion binding"/>
    <property type="evidence" value="ECO:0007669"/>
    <property type="project" value="InterPro"/>
</dbReference>
<protein>
    <submittedName>
        <fullName evidence="14">Cytochrome P450</fullName>
    </submittedName>
</protein>
<keyword evidence="15" id="KW-1185">Reference proteome</keyword>
<gene>
    <name evidence="14" type="ORF">F3Y22_tig00110195pilonHSYRG00172</name>
</gene>
<dbReference type="GO" id="GO:0016705">
    <property type="term" value="F:oxidoreductase activity, acting on paired donors, with incorporation or reduction of molecular oxygen"/>
    <property type="evidence" value="ECO:0007669"/>
    <property type="project" value="InterPro"/>
</dbReference>
<evidence type="ECO:0000256" key="1">
    <source>
        <dbReference type="ARBA" id="ARBA00001971"/>
    </source>
</evidence>
<comment type="cofactor">
    <cofactor evidence="1 12">
        <name>heme</name>
        <dbReference type="ChEBI" id="CHEBI:30413"/>
    </cofactor>
</comment>
<dbReference type="PANTHER" id="PTHR24282:SF226">
    <property type="entry name" value="CYTOCHROME P450 CYP749A22-LIKE"/>
    <property type="match status" value="1"/>
</dbReference>
<dbReference type="PRINTS" id="PR00385">
    <property type="entry name" value="P450"/>
</dbReference>
<evidence type="ECO:0000256" key="13">
    <source>
        <dbReference type="RuleBase" id="RU000461"/>
    </source>
</evidence>
<dbReference type="PANTHER" id="PTHR24282">
    <property type="entry name" value="CYTOCHROME P450 FAMILY MEMBER"/>
    <property type="match status" value="1"/>
</dbReference>
<keyword evidence="4 12" id="KW-0349">Heme</keyword>
<evidence type="ECO:0000256" key="2">
    <source>
        <dbReference type="ARBA" id="ARBA00004167"/>
    </source>
</evidence>
<evidence type="ECO:0000256" key="9">
    <source>
        <dbReference type="ARBA" id="ARBA00023004"/>
    </source>
</evidence>
<reference evidence="14" key="1">
    <citation type="submission" date="2019-09" db="EMBL/GenBank/DDBJ databases">
        <title>Draft genome information of white flower Hibiscus syriacus.</title>
        <authorList>
            <person name="Kim Y.-M."/>
        </authorList>
    </citation>
    <scope>NUCLEOTIDE SEQUENCE [LARGE SCALE GENOMIC DNA]</scope>
    <source>
        <strain evidence="14">YM2019G1</strain>
    </source>
</reference>
<dbReference type="SUPFAM" id="SSF48264">
    <property type="entry name" value="Cytochrome P450"/>
    <property type="match status" value="1"/>
</dbReference>
<dbReference type="GO" id="GO:0004497">
    <property type="term" value="F:monooxygenase activity"/>
    <property type="evidence" value="ECO:0007669"/>
    <property type="project" value="UniProtKB-KW"/>
</dbReference>
<dbReference type="PRINTS" id="PR00463">
    <property type="entry name" value="EP450I"/>
</dbReference>
<comment type="similarity">
    <text evidence="3 13">Belongs to the cytochrome P450 family.</text>
</comment>
<proteinExistence type="inferred from homology"/>
<comment type="subcellular location">
    <subcellularLocation>
        <location evidence="2">Membrane</location>
        <topology evidence="2">Single-pass membrane protein</topology>
    </subcellularLocation>
</comment>
<keyword evidence="10 13" id="KW-0503">Monooxygenase</keyword>
<dbReference type="AlphaFoldDB" id="A0A6A3BGJ9"/>
<accession>A0A6A3BGJ9</accession>
<dbReference type="InterPro" id="IPR017972">
    <property type="entry name" value="Cyt_P450_CS"/>
</dbReference>
<dbReference type="InterPro" id="IPR002401">
    <property type="entry name" value="Cyt_P450_E_grp-I"/>
</dbReference>
<dbReference type="EMBL" id="VEPZ02000870">
    <property type="protein sequence ID" value="KAE8714548.1"/>
    <property type="molecule type" value="Genomic_DNA"/>
</dbReference>
<dbReference type="Proteomes" id="UP000436088">
    <property type="component" value="Unassembled WGS sequence"/>
</dbReference>
<evidence type="ECO:0000256" key="10">
    <source>
        <dbReference type="ARBA" id="ARBA00023033"/>
    </source>
</evidence>
<feature type="binding site" description="axial binding residue" evidence="12">
    <location>
        <position position="371"/>
    </location>
    <ligand>
        <name>heme</name>
        <dbReference type="ChEBI" id="CHEBI:30413"/>
    </ligand>
    <ligandPart>
        <name>Fe</name>
        <dbReference type="ChEBI" id="CHEBI:18248"/>
    </ligandPart>
</feature>
<dbReference type="Gene3D" id="1.10.630.10">
    <property type="entry name" value="Cytochrome P450"/>
    <property type="match status" value="3"/>
</dbReference>
<evidence type="ECO:0000256" key="6">
    <source>
        <dbReference type="ARBA" id="ARBA00022723"/>
    </source>
</evidence>
<sequence>MEIVIVVSCAFLVIALMKFLYDYLWIPLRIQQVLNSQGINGPPYRFIHGNNKEVSKMRMETMSKAMGLSHDIFPKVQPHLYSWINKYGKNFLYWNGVRPQLVITEAELVKEVMKNNENSFPKRKPTIYGKKLLGNGLVLIQGEKWVKRRKLANHAFHGESLKNMTPAIISSVETMLEKWEGGEGREIEVFREFRLLTSEVISRTAFGSTSEGIRDCVMEIVKSRENRVVNGEVEGFGNDFFGLLLNAYHGLDDRNRLSLEDLVDECKTFYFAGQETVNSLLGWTVFLLAIYGDWQEKARREVIDIFGDQNPRSEGIVKLKTIVSITSHHDPQLWGDDVHLFKPERFAEGIAEATKYNATAFFPFGLGPRSCVGMAFAMTETKIAISMILQRYTITLSPAYVHSPVASLTLQPQHGIQVILHSLHNDGLKYANPKNPSDIHQIK</sequence>
<evidence type="ECO:0000256" key="4">
    <source>
        <dbReference type="ARBA" id="ARBA00022617"/>
    </source>
</evidence>
<dbReference type="PROSITE" id="PS00086">
    <property type="entry name" value="CYTOCHROME_P450"/>
    <property type="match status" value="1"/>
</dbReference>
<dbReference type="GO" id="GO:0016020">
    <property type="term" value="C:membrane"/>
    <property type="evidence" value="ECO:0007669"/>
    <property type="project" value="UniProtKB-SubCell"/>
</dbReference>
<comment type="caution">
    <text evidence="14">The sequence shown here is derived from an EMBL/GenBank/DDBJ whole genome shotgun (WGS) entry which is preliminary data.</text>
</comment>
<evidence type="ECO:0000313" key="15">
    <source>
        <dbReference type="Proteomes" id="UP000436088"/>
    </source>
</evidence>
<evidence type="ECO:0000256" key="12">
    <source>
        <dbReference type="PIRSR" id="PIRSR602401-1"/>
    </source>
</evidence>
<dbReference type="Pfam" id="PF00067">
    <property type="entry name" value="p450"/>
    <property type="match status" value="3"/>
</dbReference>
<evidence type="ECO:0000256" key="5">
    <source>
        <dbReference type="ARBA" id="ARBA00022692"/>
    </source>
</evidence>
<organism evidence="14 15">
    <name type="scientific">Hibiscus syriacus</name>
    <name type="common">Rose of Sharon</name>
    <dbReference type="NCBI Taxonomy" id="106335"/>
    <lineage>
        <taxon>Eukaryota</taxon>
        <taxon>Viridiplantae</taxon>
        <taxon>Streptophyta</taxon>
        <taxon>Embryophyta</taxon>
        <taxon>Tracheophyta</taxon>
        <taxon>Spermatophyta</taxon>
        <taxon>Magnoliopsida</taxon>
        <taxon>eudicotyledons</taxon>
        <taxon>Gunneridae</taxon>
        <taxon>Pentapetalae</taxon>
        <taxon>rosids</taxon>
        <taxon>malvids</taxon>
        <taxon>Malvales</taxon>
        <taxon>Malvaceae</taxon>
        <taxon>Malvoideae</taxon>
        <taxon>Hibiscus</taxon>
    </lineage>
</organism>
<keyword evidence="5" id="KW-0812">Transmembrane</keyword>
<evidence type="ECO:0000256" key="7">
    <source>
        <dbReference type="ARBA" id="ARBA00022989"/>
    </source>
</evidence>
<keyword evidence="9 12" id="KW-0408">Iron</keyword>
<keyword evidence="8 13" id="KW-0560">Oxidoreductase</keyword>
<dbReference type="GO" id="GO:0020037">
    <property type="term" value="F:heme binding"/>
    <property type="evidence" value="ECO:0007669"/>
    <property type="project" value="InterPro"/>
</dbReference>